<keyword evidence="3 6" id="KW-1133">Transmembrane helix</keyword>
<accession>A0A840SAH9</accession>
<dbReference type="RefSeq" id="WP_184651251.1">
    <property type="nucleotide sequence ID" value="NZ_JACHFR010000001.1"/>
</dbReference>
<feature type="transmembrane region" description="Helical" evidence="6">
    <location>
        <begin position="125"/>
        <end position="145"/>
    </location>
</feature>
<dbReference type="EMBL" id="CP031517">
    <property type="protein sequence ID" value="QOS40469.1"/>
    <property type="molecule type" value="Genomic_DNA"/>
</dbReference>
<feature type="transmembrane region" description="Helical" evidence="6">
    <location>
        <begin position="151"/>
        <end position="171"/>
    </location>
</feature>
<dbReference type="Proteomes" id="UP000578697">
    <property type="component" value="Unassembled WGS sequence"/>
</dbReference>
<sequence length="240" mass="25886">MAKKSKLRFVYDSPVVSTFVIVSALLFVTDVFFLKGKIVSSFLTCPGTKKSAGFDAFNFKSALDYVKIFTHIFGNSAWENLFVNFAFILVSGPVFEEKYGSVYIFVMCLTAGIVSGVLNACMSPFASTGAASIVFTMIFLSMITAFSKKTFSVSSLLILLLYIGYEFYCVIKLSGGGGFKAVLLVPVCGDLIAGICGSLFGFFVSPKKKSSSSAKTVLQEKEKYSAPAYSSDETVVGTLN</sequence>
<keyword evidence="8" id="KW-0378">Hydrolase</keyword>
<feature type="transmembrane region" description="Helical" evidence="6">
    <location>
        <begin position="77"/>
        <end position="95"/>
    </location>
</feature>
<evidence type="ECO:0000313" key="10">
    <source>
        <dbReference type="Proteomes" id="UP000578697"/>
    </source>
</evidence>
<feature type="transmembrane region" description="Helical" evidence="6">
    <location>
        <begin position="183"/>
        <end position="204"/>
    </location>
</feature>
<evidence type="ECO:0000313" key="11">
    <source>
        <dbReference type="Proteomes" id="UP000593591"/>
    </source>
</evidence>
<dbReference type="SUPFAM" id="SSF144091">
    <property type="entry name" value="Rhomboid-like"/>
    <property type="match status" value="1"/>
</dbReference>
<dbReference type="GO" id="GO:0006508">
    <property type="term" value="P:proteolysis"/>
    <property type="evidence" value="ECO:0007669"/>
    <property type="project" value="UniProtKB-KW"/>
</dbReference>
<comment type="subcellular location">
    <subcellularLocation>
        <location evidence="1">Membrane</location>
        <topology evidence="1">Multi-pass membrane protein</topology>
    </subcellularLocation>
</comment>
<evidence type="ECO:0000256" key="1">
    <source>
        <dbReference type="ARBA" id="ARBA00004141"/>
    </source>
</evidence>
<evidence type="ECO:0000256" key="2">
    <source>
        <dbReference type="ARBA" id="ARBA00022692"/>
    </source>
</evidence>
<evidence type="ECO:0000256" key="6">
    <source>
        <dbReference type="SAM" id="Phobius"/>
    </source>
</evidence>
<dbReference type="Gene3D" id="1.20.1540.10">
    <property type="entry name" value="Rhomboid-like"/>
    <property type="match status" value="1"/>
</dbReference>
<keyword evidence="4 6" id="KW-0472">Membrane</keyword>
<evidence type="ECO:0000256" key="4">
    <source>
        <dbReference type="ARBA" id="ARBA00023136"/>
    </source>
</evidence>
<keyword evidence="2 6" id="KW-0812">Transmembrane</keyword>
<dbReference type="InterPro" id="IPR035952">
    <property type="entry name" value="Rhomboid-like_sf"/>
</dbReference>
<feature type="domain" description="Peptidase S54 rhomboid" evidence="7">
    <location>
        <begin position="65"/>
        <end position="204"/>
    </location>
</feature>
<name>A0A840SAH9_9SPIR</name>
<dbReference type="KEGG" id="trc:DYE49_08365"/>
<organism evidence="8 10">
    <name type="scientific">Treponema rectale</name>
    <dbReference type="NCBI Taxonomy" id="744512"/>
    <lineage>
        <taxon>Bacteria</taxon>
        <taxon>Pseudomonadati</taxon>
        <taxon>Spirochaetota</taxon>
        <taxon>Spirochaetia</taxon>
        <taxon>Spirochaetales</taxon>
        <taxon>Treponemataceae</taxon>
        <taxon>Treponema</taxon>
    </lineage>
</organism>
<protein>
    <submittedName>
        <fullName evidence="8">Membrane associated rhomboid family serine protease</fullName>
    </submittedName>
    <submittedName>
        <fullName evidence="9">Rhomboid family intramembrane serine protease</fullName>
    </submittedName>
</protein>
<keyword evidence="10" id="KW-1185">Reference proteome</keyword>
<dbReference type="InterPro" id="IPR022764">
    <property type="entry name" value="Peptidase_S54_rhomboid_dom"/>
</dbReference>
<feature type="transmembrane region" description="Helical" evidence="6">
    <location>
        <begin position="101"/>
        <end position="118"/>
    </location>
</feature>
<proteinExistence type="predicted"/>
<reference evidence="9 11" key="1">
    <citation type="submission" date="2018-08" db="EMBL/GenBank/DDBJ databases">
        <title>The first complete genome of Treponema rectale (CHPAT), a commensal spirochete of the bovine rectum.</title>
        <authorList>
            <person name="Staton G.J."/>
            <person name="Clegg S.R."/>
            <person name="Carter S.D."/>
            <person name="Radford A.D."/>
            <person name="Darby A."/>
            <person name="Hall N."/>
            <person name="Birtles R.J."/>
            <person name="Evans N.J."/>
        </authorList>
    </citation>
    <scope>NUCLEOTIDE SEQUENCE [LARGE SCALE GENOMIC DNA]</scope>
    <source>
        <strain evidence="9 11">CHPA</strain>
    </source>
</reference>
<reference evidence="8 10" key="2">
    <citation type="submission" date="2020-08" db="EMBL/GenBank/DDBJ databases">
        <title>Genomic Encyclopedia of Type Strains, Phase IV (KMG-IV): sequencing the most valuable type-strain genomes for metagenomic binning, comparative biology and taxonomic classification.</title>
        <authorList>
            <person name="Goeker M."/>
        </authorList>
    </citation>
    <scope>NUCLEOTIDE SEQUENCE [LARGE SCALE GENOMIC DNA]</scope>
    <source>
        <strain evidence="8 10">DSM 103679</strain>
    </source>
</reference>
<evidence type="ECO:0000256" key="3">
    <source>
        <dbReference type="ARBA" id="ARBA00022989"/>
    </source>
</evidence>
<feature type="compositionally biased region" description="Polar residues" evidence="5">
    <location>
        <begin position="231"/>
        <end position="240"/>
    </location>
</feature>
<dbReference type="EMBL" id="JACHFR010000001">
    <property type="protein sequence ID" value="MBB5217804.1"/>
    <property type="molecule type" value="Genomic_DNA"/>
</dbReference>
<dbReference type="GO" id="GO:0004252">
    <property type="term" value="F:serine-type endopeptidase activity"/>
    <property type="evidence" value="ECO:0007669"/>
    <property type="project" value="InterPro"/>
</dbReference>
<feature type="region of interest" description="Disordered" evidence="5">
    <location>
        <begin position="218"/>
        <end position="240"/>
    </location>
</feature>
<evidence type="ECO:0000259" key="7">
    <source>
        <dbReference type="Pfam" id="PF01694"/>
    </source>
</evidence>
<dbReference type="AlphaFoldDB" id="A0A840SAH9"/>
<dbReference type="Pfam" id="PF01694">
    <property type="entry name" value="Rhomboid"/>
    <property type="match status" value="1"/>
</dbReference>
<dbReference type="Proteomes" id="UP000593591">
    <property type="component" value="Chromosome"/>
</dbReference>
<keyword evidence="8" id="KW-0645">Protease</keyword>
<evidence type="ECO:0000256" key="5">
    <source>
        <dbReference type="SAM" id="MobiDB-lite"/>
    </source>
</evidence>
<evidence type="ECO:0000313" key="8">
    <source>
        <dbReference type="EMBL" id="MBB5217804.1"/>
    </source>
</evidence>
<gene>
    <name evidence="9" type="ORF">DYE49_08365</name>
    <name evidence="8" type="ORF">HNP77_000148</name>
</gene>
<dbReference type="GO" id="GO:0016020">
    <property type="term" value="C:membrane"/>
    <property type="evidence" value="ECO:0007669"/>
    <property type="project" value="UniProtKB-SubCell"/>
</dbReference>
<evidence type="ECO:0000313" key="9">
    <source>
        <dbReference type="EMBL" id="QOS40469.1"/>
    </source>
</evidence>
<feature type="transmembrane region" description="Helical" evidence="6">
    <location>
        <begin position="15"/>
        <end position="34"/>
    </location>
</feature>